<reference evidence="2 3" key="1">
    <citation type="submission" date="2019-03" db="EMBL/GenBank/DDBJ databases">
        <title>Draft genome sequences of novel Actinobacteria.</title>
        <authorList>
            <person name="Sahin N."/>
            <person name="Ay H."/>
            <person name="Saygin H."/>
        </authorList>
    </citation>
    <scope>NUCLEOTIDE SEQUENCE [LARGE SCALE GENOMIC DNA]</scope>
    <source>
        <strain evidence="2 3">DSM 41900</strain>
    </source>
</reference>
<sequence>MPHTAWHRLMAGEAMTTSPPSSDGPLLSQRTALILVVAIVAGVIAGVLLILAATHPANATISGVVAFAATVAFLNKIIE</sequence>
<evidence type="ECO:0000313" key="3">
    <source>
        <dbReference type="Proteomes" id="UP000295345"/>
    </source>
</evidence>
<name>A0A4R4TCW3_9ACTN</name>
<keyword evidence="1" id="KW-0812">Transmembrane</keyword>
<proteinExistence type="predicted"/>
<gene>
    <name evidence="2" type="ORF">E1283_17375</name>
</gene>
<dbReference type="Proteomes" id="UP000295345">
    <property type="component" value="Unassembled WGS sequence"/>
</dbReference>
<keyword evidence="1" id="KW-1133">Transmembrane helix</keyword>
<organism evidence="2 3">
    <name type="scientific">Streptomyces hainanensis</name>
    <dbReference type="NCBI Taxonomy" id="402648"/>
    <lineage>
        <taxon>Bacteria</taxon>
        <taxon>Bacillati</taxon>
        <taxon>Actinomycetota</taxon>
        <taxon>Actinomycetes</taxon>
        <taxon>Kitasatosporales</taxon>
        <taxon>Streptomycetaceae</taxon>
        <taxon>Streptomyces</taxon>
    </lineage>
</organism>
<accession>A0A4R4TCW3</accession>
<comment type="caution">
    <text evidence="2">The sequence shown here is derived from an EMBL/GenBank/DDBJ whole genome shotgun (WGS) entry which is preliminary data.</text>
</comment>
<evidence type="ECO:0000256" key="1">
    <source>
        <dbReference type="SAM" id="Phobius"/>
    </source>
</evidence>
<evidence type="ECO:0000313" key="2">
    <source>
        <dbReference type="EMBL" id="TDC73976.1"/>
    </source>
</evidence>
<keyword evidence="1" id="KW-0472">Membrane</keyword>
<keyword evidence="3" id="KW-1185">Reference proteome</keyword>
<protein>
    <submittedName>
        <fullName evidence="2">Uncharacterized protein</fullName>
    </submittedName>
</protein>
<feature type="transmembrane region" description="Helical" evidence="1">
    <location>
        <begin position="32"/>
        <end position="53"/>
    </location>
</feature>
<dbReference type="EMBL" id="SMKI01000170">
    <property type="protein sequence ID" value="TDC73976.1"/>
    <property type="molecule type" value="Genomic_DNA"/>
</dbReference>
<feature type="transmembrane region" description="Helical" evidence="1">
    <location>
        <begin position="59"/>
        <end position="78"/>
    </location>
</feature>
<dbReference type="RefSeq" id="WP_132818976.1">
    <property type="nucleotide sequence ID" value="NZ_SMKI01000170.1"/>
</dbReference>
<dbReference type="AlphaFoldDB" id="A0A4R4TCW3"/>